<evidence type="ECO:0000256" key="8">
    <source>
        <dbReference type="ARBA" id="ARBA00022801"/>
    </source>
</evidence>
<evidence type="ECO:0000313" key="19">
    <source>
        <dbReference type="EMBL" id="RYO97524.1"/>
    </source>
</evidence>
<dbReference type="Pfam" id="PF01915">
    <property type="entry name" value="Glyco_hydro_3_C"/>
    <property type="match status" value="1"/>
</dbReference>
<dbReference type="EC" id="3.2.1.21" evidence="5"/>
<evidence type="ECO:0000313" key="20">
    <source>
        <dbReference type="Proteomes" id="UP000293360"/>
    </source>
</evidence>
<dbReference type="FunFam" id="3.20.20.300:FF:000002">
    <property type="entry name" value="Probable beta-glucosidase"/>
    <property type="match status" value="1"/>
</dbReference>
<evidence type="ECO:0000256" key="10">
    <source>
        <dbReference type="ARBA" id="ARBA00023180"/>
    </source>
</evidence>
<keyword evidence="6" id="KW-0964">Secreted</keyword>
<dbReference type="STRING" id="155417.A0A4Q4T478"/>
<dbReference type="SMART" id="SM01217">
    <property type="entry name" value="Fn3_like"/>
    <property type="match status" value="1"/>
</dbReference>
<dbReference type="PANTHER" id="PTHR42715:SF28">
    <property type="entry name" value="BETA-GLUCOSIDASE L-RELATED"/>
    <property type="match status" value="1"/>
</dbReference>
<dbReference type="GO" id="GO:0005576">
    <property type="term" value="C:extracellular region"/>
    <property type="evidence" value="ECO:0007669"/>
    <property type="project" value="UniProtKB-SubCell"/>
</dbReference>
<dbReference type="Proteomes" id="UP000293360">
    <property type="component" value="Unassembled WGS sequence"/>
</dbReference>
<dbReference type="EMBL" id="QJNU01000488">
    <property type="protein sequence ID" value="RYO97524.1"/>
    <property type="molecule type" value="Genomic_DNA"/>
</dbReference>
<dbReference type="GO" id="GO:0008422">
    <property type="term" value="F:beta-glucosidase activity"/>
    <property type="evidence" value="ECO:0007669"/>
    <property type="project" value="UniProtKB-EC"/>
</dbReference>
<dbReference type="InterPro" id="IPR036962">
    <property type="entry name" value="Glyco_hydro_3_N_sf"/>
</dbReference>
<evidence type="ECO:0000256" key="17">
    <source>
        <dbReference type="ARBA" id="ARBA00083611"/>
    </source>
</evidence>
<keyword evidence="12" id="KW-0326">Glycosidase</keyword>
<proteinExistence type="inferred from homology"/>
<dbReference type="InterPro" id="IPR017853">
    <property type="entry name" value="GH"/>
</dbReference>
<evidence type="ECO:0000256" key="7">
    <source>
        <dbReference type="ARBA" id="ARBA00022729"/>
    </source>
</evidence>
<evidence type="ECO:0000256" key="5">
    <source>
        <dbReference type="ARBA" id="ARBA00012744"/>
    </source>
</evidence>
<dbReference type="PRINTS" id="PR00133">
    <property type="entry name" value="GLHYDRLASE3"/>
</dbReference>
<evidence type="ECO:0000256" key="2">
    <source>
        <dbReference type="ARBA" id="ARBA00004613"/>
    </source>
</evidence>
<organism evidence="19 20">
    <name type="scientific">Monosporascus ibericus</name>
    <dbReference type="NCBI Taxonomy" id="155417"/>
    <lineage>
        <taxon>Eukaryota</taxon>
        <taxon>Fungi</taxon>
        <taxon>Dikarya</taxon>
        <taxon>Ascomycota</taxon>
        <taxon>Pezizomycotina</taxon>
        <taxon>Sordariomycetes</taxon>
        <taxon>Xylariomycetidae</taxon>
        <taxon>Xylariales</taxon>
        <taxon>Xylariales incertae sedis</taxon>
        <taxon>Monosporascus</taxon>
    </lineage>
</organism>
<dbReference type="PANTHER" id="PTHR42715">
    <property type="entry name" value="BETA-GLUCOSIDASE"/>
    <property type="match status" value="1"/>
</dbReference>
<dbReference type="InterPro" id="IPR002772">
    <property type="entry name" value="Glyco_hydro_3_C"/>
</dbReference>
<dbReference type="AlphaFoldDB" id="A0A4Q4T478"/>
<comment type="pathway">
    <text evidence="3">Glycan metabolism; cellulose degradation.</text>
</comment>
<keyword evidence="7" id="KW-0732">Signal</keyword>
<evidence type="ECO:0000256" key="6">
    <source>
        <dbReference type="ARBA" id="ARBA00022525"/>
    </source>
</evidence>
<evidence type="ECO:0000256" key="16">
    <source>
        <dbReference type="ARBA" id="ARBA00083231"/>
    </source>
</evidence>
<dbReference type="Gene3D" id="2.60.40.10">
    <property type="entry name" value="Immunoglobulins"/>
    <property type="match status" value="1"/>
</dbReference>
<evidence type="ECO:0000256" key="15">
    <source>
        <dbReference type="ARBA" id="ARBA00078013"/>
    </source>
</evidence>
<keyword evidence="9" id="KW-0136">Cellulose degradation</keyword>
<dbReference type="Gene3D" id="3.40.50.1700">
    <property type="entry name" value="Glycoside hydrolase family 3 C-terminal domain"/>
    <property type="match status" value="1"/>
</dbReference>
<dbReference type="Gene3D" id="3.20.20.300">
    <property type="entry name" value="Glycoside hydrolase, family 3, N-terminal domain"/>
    <property type="match status" value="1"/>
</dbReference>
<evidence type="ECO:0000256" key="1">
    <source>
        <dbReference type="ARBA" id="ARBA00000448"/>
    </source>
</evidence>
<dbReference type="Pfam" id="PF00933">
    <property type="entry name" value="Glyco_hydro_3"/>
    <property type="match status" value="1"/>
</dbReference>
<reference evidence="19 20" key="1">
    <citation type="submission" date="2018-06" db="EMBL/GenBank/DDBJ databases">
        <title>Complete Genomes of Monosporascus.</title>
        <authorList>
            <person name="Robinson A.J."/>
            <person name="Natvig D.O."/>
        </authorList>
    </citation>
    <scope>NUCLEOTIDE SEQUENCE [LARGE SCALE GENOMIC DNA]</scope>
    <source>
        <strain evidence="19 20">CBS 110550</strain>
    </source>
</reference>
<keyword evidence="13" id="KW-0624">Polysaccharide degradation</keyword>
<sequence length="929" mass="100750">MQAQSPIFLLPRELRDRIYEFYLAIDHADFGDTLRPHHVYLGSADYSRPIPALMCTCKRAYRELASAVHNQAVIRVETHGLNEPRIGFAVHGTLRFDRLEKLWLVVTASYPNWNRWLYFFKEVAQRARNLKTLIIDWWPRPVSSAGWAGRMNSKKEDDFFAILEDLGRLQLIQVHGDIPTVWRQRLDKAATHDGSHCAKIPRTLALKMRSHFLSMLAAASAALAQANDWPAAIERANAALANLSLDDKVKIVTGIGWNAGGPCVGNTAPVRSIGYPQLCLQDGPLGIRFATNANAFTPGIQAGATWDRALIRERGQFIGEEARGCGVHVLLGPAPGALGKIPAAGRNWEGFGADPYLQGIASAETIEGLVSVGVQPTAKHYLLNEQELNRDRMSSNADDRSIHELYLWPFADAVHSNVAAIMCSYNRINGTYACENDRVLNVLLKEELGFQGYVMTDWNAQHSTVESAVNGLDMTMPGSDFNGGNIFWGPRLIQAVNSGSVPRSRVDDMVRRILASWYFYGQDGSYPPINLNANVRGNHKENIRAVARDGIVLLKNDDGVLPLNKPGKLALVGSAAATGRHARNECVDRSCNDGALGMGWGSGTTEYPYFVSPQDAITERARADGTQISTSLTDNTGSVGSAVSGADAALVFITADSGEGYITVENNAGDRVNLDPWHNGNQLVEAVARASDNVIVVVHSVGPIVLESIVSHPSVKAIVWAGLPSQENGNALVDVVYGNTSPSGKLPYTIGKTAADYGTSVIRGDDNFSEGLFIDYRHFDQQRIEPRYEFGYGLSYTTFEYSDIAVEGTPTPGPASGNIIPGGRADLWETVATVTATVSNSGGVNGAEVAQLYVGFPASARAPPRQLRGFEKLPLAAGASATAIFELRRRDLSVWDVAAQEWVVPAGQFNITVGASSRDLRLAATLNVA</sequence>
<keyword evidence="10" id="KW-0325">Glycoprotein</keyword>
<evidence type="ECO:0000256" key="12">
    <source>
        <dbReference type="ARBA" id="ARBA00023295"/>
    </source>
</evidence>
<evidence type="ECO:0000256" key="11">
    <source>
        <dbReference type="ARBA" id="ARBA00023277"/>
    </source>
</evidence>
<dbReference type="InterPro" id="IPR001764">
    <property type="entry name" value="Glyco_hydro_3_N"/>
</dbReference>
<evidence type="ECO:0000256" key="3">
    <source>
        <dbReference type="ARBA" id="ARBA00004987"/>
    </source>
</evidence>
<comment type="subcellular location">
    <subcellularLocation>
        <location evidence="2">Secreted</location>
    </subcellularLocation>
</comment>
<dbReference type="FunFam" id="3.40.50.1700:FF:000003">
    <property type="entry name" value="Probable beta-glucosidase"/>
    <property type="match status" value="1"/>
</dbReference>
<comment type="catalytic activity">
    <reaction evidence="1">
        <text>Hydrolysis of terminal, non-reducing beta-D-glucosyl residues with release of beta-D-glucose.</text>
        <dbReference type="EC" id="3.2.1.21"/>
    </reaction>
</comment>
<evidence type="ECO:0000256" key="14">
    <source>
        <dbReference type="ARBA" id="ARBA00070030"/>
    </source>
</evidence>
<dbReference type="Pfam" id="PF14310">
    <property type="entry name" value="Fn3-like"/>
    <property type="match status" value="1"/>
</dbReference>
<dbReference type="GO" id="GO:0030245">
    <property type="term" value="P:cellulose catabolic process"/>
    <property type="evidence" value="ECO:0007669"/>
    <property type="project" value="UniProtKB-KW"/>
</dbReference>
<name>A0A4Q4T478_9PEZI</name>
<dbReference type="SUPFAM" id="SSF52279">
    <property type="entry name" value="Beta-D-glucan exohydrolase, C-terminal domain"/>
    <property type="match status" value="1"/>
</dbReference>
<evidence type="ECO:0000256" key="13">
    <source>
        <dbReference type="ARBA" id="ARBA00023326"/>
    </source>
</evidence>
<evidence type="ECO:0000259" key="18">
    <source>
        <dbReference type="SMART" id="SM01217"/>
    </source>
</evidence>
<protein>
    <recommendedName>
        <fullName evidence="14">Beta-glucosidase cel3A</fullName>
        <ecNumber evidence="5">3.2.1.21</ecNumber>
    </recommendedName>
    <alternativeName>
        <fullName evidence="15">Beta-D-glucoside glucohydrolase cel3A</fullName>
    </alternativeName>
    <alternativeName>
        <fullName evidence="17">Cellobiase cel3A</fullName>
    </alternativeName>
    <alternativeName>
        <fullName evidence="16">Gentiobiase cel3A</fullName>
    </alternativeName>
</protein>
<comment type="caution">
    <text evidence="19">The sequence shown here is derived from an EMBL/GenBank/DDBJ whole genome shotgun (WGS) entry which is preliminary data.</text>
</comment>
<dbReference type="OrthoDB" id="416222at2759"/>
<dbReference type="InterPro" id="IPR050288">
    <property type="entry name" value="Cellulose_deg_GH3"/>
</dbReference>
<accession>A0A4Q4T478</accession>
<evidence type="ECO:0000256" key="4">
    <source>
        <dbReference type="ARBA" id="ARBA00005336"/>
    </source>
</evidence>
<gene>
    <name evidence="19" type="ORF">DL764_007289</name>
</gene>
<dbReference type="InterPro" id="IPR036881">
    <property type="entry name" value="Glyco_hydro_3_C_sf"/>
</dbReference>
<dbReference type="InterPro" id="IPR026891">
    <property type="entry name" value="Fn3-like"/>
</dbReference>
<evidence type="ECO:0000256" key="9">
    <source>
        <dbReference type="ARBA" id="ARBA00023001"/>
    </source>
</evidence>
<keyword evidence="11" id="KW-0119">Carbohydrate metabolism</keyword>
<dbReference type="FunFam" id="2.60.40.10:FF:000757">
    <property type="entry name" value="Beta-glucosidase G"/>
    <property type="match status" value="1"/>
</dbReference>
<comment type="similarity">
    <text evidence="4">Belongs to the glycosyl hydrolase 3 family.</text>
</comment>
<keyword evidence="8" id="KW-0378">Hydrolase</keyword>
<dbReference type="SUPFAM" id="SSF51445">
    <property type="entry name" value="(Trans)glycosidases"/>
    <property type="match status" value="1"/>
</dbReference>
<feature type="domain" description="Fibronectin type III-like" evidence="18">
    <location>
        <begin position="848"/>
        <end position="917"/>
    </location>
</feature>
<dbReference type="InterPro" id="IPR013783">
    <property type="entry name" value="Ig-like_fold"/>
</dbReference>
<keyword evidence="20" id="KW-1185">Reference proteome</keyword>